<dbReference type="InterPro" id="IPR013094">
    <property type="entry name" value="AB_hydrolase_3"/>
</dbReference>
<protein>
    <submittedName>
        <fullName evidence="3">Arylacetamide deacetylase-like 4</fullName>
    </submittedName>
</protein>
<evidence type="ECO:0000256" key="1">
    <source>
        <dbReference type="ARBA" id="ARBA00022801"/>
    </source>
</evidence>
<sequence>MRASDLIVKETLFDTVPVRVYASKSSRAENRRGLVWIHGGAGLFGSLESYQRLCHFFAKESATVIVCIGYPLAPEHPYPAQQVSCYAAVLHFLKNAQDYGVDPERIVLGGDSSGGTIVAAISQQLVSQKDLPRVKAHVLLYPYVQTLDSNLPSYQQNHSVPLLFKRHAISFFMLYLTGSDIGVDGVMANAHLSQEVRAKYQKWVSPDHIPQEFKVRGYVPFVPSLFSEDLFRLYKRSFEPRLSPLLAEDAILRQFPETFLLTCEYDIFRDDGLLYKRRLEENGVAVTWHHLEDGFHGISLMIGLGPMEFPGTRRSLQRVLQFLERF</sequence>
<name>A0AAW1ARI4_CROAD</name>
<evidence type="ECO:0000313" key="3">
    <source>
        <dbReference type="EMBL" id="KAK9392140.1"/>
    </source>
</evidence>
<dbReference type="Gene3D" id="3.40.50.1820">
    <property type="entry name" value="alpha/beta hydrolase"/>
    <property type="match status" value="1"/>
</dbReference>
<dbReference type="Proteomes" id="UP001474421">
    <property type="component" value="Unassembled WGS sequence"/>
</dbReference>
<dbReference type="EMBL" id="JAOTOJ010000017">
    <property type="protein sequence ID" value="KAK9392140.1"/>
    <property type="molecule type" value="Genomic_DNA"/>
</dbReference>
<dbReference type="SUPFAM" id="SSF53474">
    <property type="entry name" value="alpha/beta-Hydrolases"/>
    <property type="match status" value="1"/>
</dbReference>
<dbReference type="PANTHER" id="PTHR48081">
    <property type="entry name" value="AB HYDROLASE SUPERFAMILY PROTEIN C4A8.06C"/>
    <property type="match status" value="1"/>
</dbReference>
<dbReference type="AlphaFoldDB" id="A0AAW1ARI4"/>
<feature type="domain" description="Alpha/beta hydrolase fold-3" evidence="2">
    <location>
        <begin position="34"/>
        <end position="181"/>
    </location>
</feature>
<keyword evidence="1" id="KW-0378">Hydrolase</keyword>
<organism evidence="3 4">
    <name type="scientific">Crotalus adamanteus</name>
    <name type="common">Eastern diamondback rattlesnake</name>
    <dbReference type="NCBI Taxonomy" id="8729"/>
    <lineage>
        <taxon>Eukaryota</taxon>
        <taxon>Metazoa</taxon>
        <taxon>Chordata</taxon>
        <taxon>Craniata</taxon>
        <taxon>Vertebrata</taxon>
        <taxon>Euteleostomi</taxon>
        <taxon>Lepidosauria</taxon>
        <taxon>Squamata</taxon>
        <taxon>Bifurcata</taxon>
        <taxon>Unidentata</taxon>
        <taxon>Episquamata</taxon>
        <taxon>Toxicofera</taxon>
        <taxon>Serpentes</taxon>
        <taxon>Colubroidea</taxon>
        <taxon>Viperidae</taxon>
        <taxon>Crotalinae</taxon>
        <taxon>Crotalus</taxon>
    </lineage>
</organism>
<comment type="caution">
    <text evidence="3">The sequence shown here is derived from an EMBL/GenBank/DDBJ whole genome shotgun (WGS) entry which is preliminary data.</text>
</comment>
<reference evidence="3 4" key="1">
    <citation type="journal article" date="2024" name="Proc. Natl. Acad. Sci. U.S.A.">
        <title>The genetic regulatory architecture and epigenomic basis for age-related changes in rattlesnake venom.</title>
        <authorList>
            <person name="Hogan M.P."/>
            <person name="Holding M.L."/>
            <person name="Nystrom G.S."/>
            <person name="Colston T.J."/>
            <person name="Bartlett D.A."/>
            <person name="Mason A.J."/>
            <person name="Ellsworth S.A."/>
            <person name="Rautsaw R.M."/>
            <person name="Lawrence K.C."/>
            <person name="Strickland J.L."/>
            <person name="He B."/>
            <person name="Fraser P."/>
            <person name="Margres M.J."/>
            <person name="Gilbert D.M."/>
            <person name="Gibbs H.L."/>
            <person name="Parkinson C.L."/>
            <person name="Rokyta D.R."/>
        </authorList>
    </citation>
    <scope>NUCLEOTIDE SEQUENCE [LARGE SCALE GENOMIC DNA]</scope>
    <source>
        <strain evidence="3">DRR0105</strain>
    </source>
</reference>
<feature type="domain" description="Alpha/beta hydrolase fold-3" evidence="2">
    <location>
        <begin position="238"/>
        <end position="298"/>
    </location>
</feature>
<keyword evidence="4" id="KW-1185">Reference proteome</keyword>
<proteinExistence type="predicted"/>
<dbReference type="InterPro" id="IPR029058">
    <property type="entry name" value="AB_hydrolase_fold"/>
</dbReference>
<dbReference type="GO" id="GO:0016787">
    <property type="term" value="F:hydrolase activity"/>
    <property type="evidence" value="ECO:0007669"/>
    <property type="project" value="UniProtKB-KW"/>
</dbReference>
<dbReference type="Pfam" id="PF07859">
    <property type="entry name" value="Abhydrolase_3"/>
    <property type="match status" value="2"/>
</dbReference>
<evidence type="ECO:0000313" key="4">
    <source>
        <dbReference type="Proteomes" id="UP001474421"/>
    </source>
</evidence>
<dbReference type="PANTHER" id="PTHR48081:SF32">
    <property type="entry name" value="ALPHA_BETA HYDROLASE FOLD-3 DOMAIN-CONTAINING PROTEIN"/>
    <property type="match status" value="1"/>
</dbReference>
<evidence type="ECO:0000259" key="2">
    <source>
        <dbReference type="Pfam" id="PF07859"/>
    </source>
</evidence>
<accession>A0AAW1ARI4</accession>
<gene>
    <name evidence="3" type="ORF">NXF25_017727</name>
</gene>
<dbReference type="InterPro" id="IPR050300">
    <property type="entry name" value="GDXG_lipolytic_enzyme"/>
</dbReference>